<accession>A0A3S1ANA2</accession>
<keyword evidence="1" id="KW-0812">Transmembrane</keyword>
<dbReference type="AlphaFoldDB" id="A0A3S1ANA2"/>
<dbReference type="Proteomes" id="UP000268857">
    <property type="component" value="Unassembled WGS sequence"/>
</dbReference>
<evidence type="ECO:0000313" key="3">
    <source>
        <dbReference type="EMBL" id="RUR85845.1"/>
    </source>
</evidence>
<name>A0A3S1ANA2_CHLFR</name>
<proteinExistence type="predicted"/>
<gene>
    <name evidence="3" type="ORF">PCC6912_06700</name>
</gene>
<dbReference type="InterPro" id="IPR025403">
    <property type="entry name" value="TgpA-like_C"/>
</dbReference>
<organism evidence="3 4">
    <name type="scientific">Chlorogloeopsis fritschii PCC 6912</name>
    <dbReference type="NCBI Taxonomy" id="211165"/>
    <lineage>
        <taxon>Bacteria</taxon>
        <taxon>Bacillati</taxon>
        <taxon>Cyanobacteriota</taxon>
        <taxon>Cyanophyceae</taxon>
        <taxon>Nostocales</taxon>
        <taxon>Chlorogloeopsidaceae</taxon>
        <taxon>Chlorogloeopsis</taxon>
    </lineage>
</organism>
<evidence type="ECO:0000313" key="4">
    <source>
        <dbReference type="Proteomes" id="UP000268857"/>
    </source>
</evidence>
<feature type="domain" description="Protein-glutamine gamma-glutamyltransferase-like C-terminal" evidence="2">
    <location>
        <begin position="128"/>
        <end position="196"/>
    </location>
</feature>
<dbReference type="OrthoDB" id="462387at2"/>
<dbReference type="Pfam" id="PF13559">
    <property type="entry name" value="DUF4129"/>
    <property type="match status" value="1"/>
</dbReference>
<dbReference type="EMBL" id="RSCJ01000002">
    <property type="protein sequence ID" value="RUR85845.1"/>
    <property type="molecule type" value="Genomic_DNA"/>
</dbReference>
<dbReference type="STRING" id="211165.GCA_000317285_05977"/>
<comment type="caution">
    <text evidence="3">The sequence shown here is derived from an EMBL/GenBank/DDBJ whole genome shotgun (WGS) entry which is preliminary data.</text>
</comment>
<sequence>MTTDAFEKTSWGWQVLQFRQKVGEWLEYQLSGFNQTLPELPAGWSLDSWVISLLKFLFWLLVALFLAWVGWRLWQEFSPYLYSKLAAMGNFNTSASKATDNELSVAKFLRRSQELYRQGNYREACRYLYFAMLQQLHEKGILPHKASRTDGEYLQLLQLSRTQIQPYETLITTHEQLCFGDAEIHSENYEQCRQAYGEIANS</sequence>
<keyword evidence="4" id="KW-1185">Reference proteome</keyword>
<evidence type="ECO:0000256" key="1">
    <source>
        <dbReference type="SAM" id="Phobius"/>
    </source>
</evidence>
<evidence type="ECO:0000259" key="2">
    <source>
        <dbReference type="Pfam" id="PF13559"/>
    </source>
</evidence>
<feature type="transmembrane region" description="Helical" evidence="1">
    <location>
        <begin position="56"/>
        <end position="74"/>
    </location>
</feature>
<keyword evidence="1" id="KW-0472">Membrane</keyword>
<dbReference type="RefSeq" id="WP_016877982.1">
    <property type="nucleotide sequence ID" value="NZ_AJLN01000140.1"/>
</dbReference>
<keyword evidence="1" id="KW-1133">Transmembrane helix</keyword>
<reference evidence="3 4" key="1">
    <citation type="journal article" date="2019" name="Genome Biol. Evol.">
        <title>Day and night: Metabolic profiles and evolutionary relationships of six axenic non-marine cyanobacteria.</title>
        <authorList>
            <person name="Will S.E."/>
            <person name="Henke P."/>
            <person name="Boedeker C."/>
            <person name="Huang S."/>
            <person name="Brinkmann H."/>
            <person name="Rohde M."/>
            <person name="Jarek M."/>
            <person name="Friedl T."/>
            <person name="Seufert S."/>
            <person name="Schumacher M."/>
            <person name="Overmann J."/>
            <person name="Neumann-Schaal M."/>
            <person name="Petersen J."/>
        </authorList>
    </citation>
    <scope>NUCLEOTIDE SEQUENCE [LARGE SCALE GENOMIC DNA]</scope>
    <source>
        <strain evidence="3 4">PCC 6912</strain>
    </source>
</reference>
<protein>
    <recommendedName>
        <fullName evidence="2">Protein-glutamine gamma-glutamyltransferase-like C-terminal domain-containing protein</fullName>
    </recommendedName>
</protein>